<comment type="caution">
    <text evidence="2">The sequence shown here is derived from an EMBL/GenBank/DDBJ whole genome shotgun (WGS) entry which is preliminary data.</text>
</comment>
<keyword evidence="1" id="KW-1133">Transmembrane helix</keyword>
<accession>A0A6L9G330</accession>
<dbReference type="AlphaFoldDB" id="A0A6L9G330"/>
<dbReference type="EMBL" id="WYDN01000002">
    <property type="protein sequence ID" value="NAZ14890.1"/>
    <property type="molecule type" value="Genomic_DNA"/>
</dbReference>
<keyword evidence="1" id="KW-0812">Transmembrane</keyword>
<evidence type="ECO:0000313" key="2">
    <source>
        <dbReference type="EMBL" id="NAZ14890.1"/>
    </source>
</evidence>
<organism evidence="2 3">
    <name type="scientific">Glutamicibacter soli</name>
    <dbReference type="NCBI Taxonomy" id="453836"/>
    <lineage>
        <taxon>Bacteria</taxon>
        <taxon>Bacillati</taxon>
        <taxon>Actinomycetota</taxon>
        <taxon>Actinomycetes</taxon>
        <taxon>Micrococcales</taxon>
        <taxon>Micrococcaceae</taxon>
        <taxon>Glutamicibacter</taxon>
    </lineage>
</organism>
<dbReference type="RefSeq" id="WP_161447176.1">
    <property type="nucleotide sequence ID" value="NZ_WYDN01000002.1"/>
</dbReference>
<feature type="transmembrane region" description="Helical" evidence="1">
    <location>
        <begin position="42"/>
        <end position="61"/>
    </location>
</feature>
<proteinExistence type="predicted"/>
<dbReference type="Proteomes" id="UP000477543">
    <property type="component" value="Unassembled WGS sequence"/>
</dbReference>
<feature type="transmembrane region" description="Helical" evidence="1">
    <location>
        <begin position="12"/>
        <end position="30"/>
    </location>
</feature>
<feature type="transmembrane region" description="Helical" evidence="1">
    <location>
        <begin position="68"/>
        <end position="89"/>
    </location>
</feature>
<evidence type="ECO:0000313" key="3">
    <source>
        <dbReference type="Proteomes" id="UP000477543"/>
    </source>
</evidence>
<keyword evidence="1" id="KW-0472">Membrane</keyword>
<evidence type="ECO:0000256" key="1">
    <source>
        <dbReference type="SAM" id="Phobius"/>
    </source>
</evidence>
<name>A0A6L9G330_9MICC</name>
<gene>
    <name evidence="2" type="ORF">GT020_02270</name>
</gene>
<sequence length="92" mass="9616">MQNTAGKTAVRCPGWTLIMMALVLASLLVLVDWNGTGVAKPLWMFALPLAFGAAGGIFAAVKKAHGWAAVSVGFGIILLPIMNTTMTLFQGP</sequence>
<reference evidence="2 3" key="1">
    <citation type="submission" date="2020-01" db="EMBL/GenBank/DDBJ databases">
        <title>Glutamicibacter soli M275.</title>
        <authorList>
            <person name="Meng X."/>
        </authorList>
    </citation>
    <scope>NUCLEOTIDE SEQUENCE [LARGE SCALE GENOMIC DNA]</scope>
    <source>
        <strain evidence="2 3">M275</strain>
    </source>
</reference>
<protein>
    <submittedName>
        <fullName evidence="2">Uncharacterized protein</fullName>
    </submittedName>
</protein>